<dbReference type="OrthoDB" id="19014at2759"/>
<dbReference type="PANTHER" id="PTHR24179:SF29">
    <property type="entry name" value="LD46604P"/>
    <property type="match status" value="1"/>
</dbReference>
<dbReference type="GO" id="GO:0005737">
    <property type="term" value="C:cytoplasm"/>
    <property type="evidence" value="ECO:0007669"/>
    <property type="project" value="TreeGrafter"/>
</dbReference>
<keyword evidence="1" id="KW-0677">Repeat</keyword>
<reference evidence="2" key="1">
    <citation type="submission" date="2021-02" db="EMBL/GenBank/DDBJ databases">
        <authorList>
            <person name="Bekaert M."/>
        </authorList>
    </citation>
    <scope>NUCLEOTIDE SEQUENCE</scope>
    <source>
        <strain evidence="2">IoA-00</strain>
    </source>
</reference>
<dbReference type="InterPro" id="IPR051226">
    <property type="entry name" value="PP1_Regulatory_Subunit"/>
</dbReference>
<dbReference type="Pfam" id="PF12796">
    <property type="entry name" value="Ank_2"/>
    <property type="match status" value="2"/>
</dbReference>
<dbReference type="PROSITE" id="PS50297">
    <property type="entry name" value="ANK_REP_REGION"/>
    <property type="match status" value="3"/>
</dbReference>
<dbReference type="SMART" id="SM00248">
    <property type="entry name" value="ANK"/>
    <property type="match status" value="4"/>
</dbReference>
<accession>A0A7R8CZY0</accession>
<dbReference type="Proteomes" id="UP000675881">
    <property type="component" value="Chromosome 5"/>
</dbReference>
<evidence type="ECO:0000256" key="1">
    <source>
        <dbReference type="ARBA" id="ARBA00022737"/>
    </source>
</evidence>
<dbReference type="AlphaFoldDB" id="A0A7R8CZY0"/>
<dbReference type="PANTHER" id="PTHR24179">
    <property type="entry name" value="PROTEIN PHOSPHATASE 1 REGULATORY SUBUNIT 12"/>
    <property type="match status" value="1"/>
</dbReference>
<evidence type="ECO:0000313" key="2">
    <source>
        <dbReference type="EMBL" id="CAF2954415.1"/>
    </source>
</evidence>
<dbReference type="GO" id="GO:0004857">
    <property type="term" value="F:enzyme inhibitor activity"/>
    <property type="evidence" value="ECO:0007669"/>
    <property type="project" value="TreeGrafter"/>
</dbReference>
<dbReference type="EMBL" id="HG994584">
    <property type="protein sequence ID" value="CAF2954415.1"/>
    <property type="molecule type" value="Genomic_DNA"/>
</dbReference>
<gene>
    <name evidence="2" type="ORF">LSAA_10760</name>
</gene>
<evidence type="ECO:0000313" key="3">
    <source>
        <dbReference type="Proteomes" id="UP000675881"/>
    </source>
</evidence>
<organism evidence="2 3">
    <name type="scientific">Lepeophtheirus salmonis</name>
    <name type="common">Salmon louse</name>
    <name type="synonym">Caligus salmonis</name>
    <dbReference type="NCBI Taxonomy" id="72036"/>
    <lineage>
        <taxon>Eukaryota</taxon>
        <taxon>Metazoa</taxon>
        <taxon>Ecdysozoa</taxon>
        <taxon>Arthropoda</taxon>
        <taxon>Crustacea</taxon>
        <taxon>Multicrustacea</taxon>
        <taxon>Hexanauplia</taxon>
        <taxon>Copepoda</taxon>
        <taxon>Siphonostomatoida</taxon>
        <taxon>Caligidae</taxon>
        <taxon>Lepeophtheirus</taxon>
    </lineage>
</organism>
<name>A0A7R8CZY0_LEPSM</name>
<protein>
    <submittedName>
        <fullName evidence="2">PPP1R16A</fullName>
    </submittedName>
</protein>
<dbReference type="GO" id="GO:0017020">
    <property type="term" value="F:myosin phosphatase regulator activity"/>
    <property type="evidence" value="ECO:0007669"/>
    <property type="project" value="TreeGrafter"/>
</dbReference>
<dbReference type="InterPro" id="IPR002110">
    <property type="entry name" value="Ankyrin_rpt"/>
</dbReference>
<sequence>MLVPKDKKKSFLHTLLFILSFVESCSRKKHKETTPTPIKYIEKVQSSTKMEEFCEYPRKYKVFICDLNIIWKDRPCYLMSAFETGTSFVMEHGLHPLYSYGVISECAFTQTRNDSIFTFIFFSPGNQLNVKCRRTSAICKEGRKRETPSNRSKLKSSCMYIDFNVDRNEGGNQISKNGQIRAYAVSSSTPFGQKTKDVPDPTMGYKRKIRVTLLEASSRNDVNEVYNMLKRGVSPDSANEDGLTALHQCCIDDNEEMLELLLENGANVNAKDTELWTPLHAAATCGHLHLVKYLIDRDADLLAVNADGNMPYDLCEDDITLSYIENEMAKRNITQAMIDDRRRETELRIAANGYSMVMEYLLDNDVSVDVVDTDLWQPIHAAACWGHLEAVELLAQNGANINALTKKW</sequence>
<dbReference type="Gene3D" id="1.25.40.20">
    <property type="entry name" value="Ankyrin repeat-containing domain"/>
    <property type="match status" value="2"/>
</dbReference>
<dbReference type="SUPFAM" id="SSF48403">
    <property type="entry name" value="Ankyrin repeat"/>
    <property type="match status" value="1"/>
</dbReference>
<keyword evidence="3" id="KW-1185">Reference proteome</keyword>
<dbReference type="PROSITE" id="PS50088">
    <property type="entry name" value="ANK_REPEAT"/>
    <property type="match status" value="3"/>
</dbReference>
<dbReference type="InterPro" id="IPR036770">
    <property type="entry name" value="Ankyrin_rpt-contain_sf"/>
</dbReference>
<proteinExistence type="predicted"/>